<comment type="caution">
    <text evidence="1">The sequence shown here is derived from an EMBL/GenBank/DDBJ whole genome shotgun (WGS) entry which is preliminary data.</text>
</comment>
<evidence type="ECO:0000313" key="1">
    <source>
        <dbReference type="EMBL" id="MBA0617982.1"/>
    </source>
</evidence>
<name>A0A7J8RXF6_GOSDV</name>
<organism evidence="1 2">
    <name type="scientific">Gossypium davidsonii</name>
    <name type="common">Davidson's cotton</name>
    <name type="synonym">Gossypium klotzschianum subsp. davidsonii</name>
    <dbReference type="NCBI Taxonomy" id="34287"/>
    <lineage>
        <taxon>Eukaryota</taxon>
        <taxon>Viridiplantae</taxon>
        <taxon>Streptophyta</taxon>
        <taxon>Embryophyta</taxon>
        <taxon>Tracheophyta</taxon>
        <taxon>Spermatophyta</taxon>
        <taxon>Magnoliopsida</taxon>
        <taxon>eudicotyledons</taxon>
        <taxon>Gunneridae</taxon>
        <taxon>Pentapetalae</taxon>
        <taxon>rosids</taxon>
        <taxon>malvids</taxon>
        <taxon>Malvales</taxon>
        <taxon>Malvaceae</taxon>
        <taxon>Malvoideae</taxon>
        <taxon>Gossypium</taxon>
    </lineage>
</organism>
<sequence>MAKGEEGERPFHFLASWQTHPEFHEVVTKSWKSDVSIIENLETSTKQIKDWNTKFFGNIFSQKRRVLRKLEWVQERMKHNRIKALKIDGSEWCFDSEELRKHAVEYFSKLYEADDYLLEDYPIQGSFSRIE</sequence>
<accession>A0A7J8RXF6</accession>
<gene>
    <name evidence="1" type="ORF">Godav_027383</name>
</gene>
<protein>
    <submittedName>
        <fullName evidence="1">Uncharacterized protein</fullName>
    </submittedName>
</protein>
<keyword evidence="2" id="KW-1185">Reference proteome</keyword>
<dbReference type="AlphaFoldDB" id="A0A7J8RXF6"/>
<proteinExistence type="predicted"/>
<reference evidence="1 2" key="1">
    <citation type="journal article" date="2019" name="Genome Biol. Evol.">
        <title>Insights into the evolution of the New World diploid cottons (Gossypium, subgenus Houzingenia) based on genome sequencing.</title>
        <authorList>
            <person name="Grover C.E."/>
            <person name="Arick M.A. 2nd"/>
            <person name="Thrash A."/>
            <person name="Conover J.L."/>
            <person name="Sanders W.S."/>
            <person name="Peterson D.G."/>
            <person name="Frelichowski J.E."/>
            <person name="Scheffler J.A."/>
            <person name="Scheffler B.E."/>
            <person name="Wendel J.F."/>
        </authorList>
    </citation>
    <scope>NUCLEOTIDE SEQUENCE [LARGE SCALE GENOMIC DNA]</scope>
    <source>
        <strain evidence="1">27</strain>
        <tissue evidence="1">Leaf</tissue>
    </source>
</reference>
<dbReference type="EMBL" id="JABFAC010000007">
    <property type="protein sequence ID" value="MBA0617982.1"/>
    <property type="molecule type" value="Genomic_DNA"/>
</dbReference>
<dbReference type="Proteomes" id="UP000593561">
    <property type="component" value="Unassembled WGS sequence"/>
</dbReference>
<evidence type="ECO:0000313" key="2">
    <source>
        <dbReference type="Proteomes" id="UP000593561"/>
    </source>
</evidence>